<name>A0A8S1J2K1_9CHLO</name>
<evidence type="ECO:0000313" key="2">
    <source>
        <dbReference type="EMBL" id="CAD7701574.1"/>
    </source>
</evidence>
<protein>
    <submittedName>
        <fullName evidence="2">Uncharacterized protein</fullName>
    </submittedName>
</protein>
<gene>
    <name evidence="2" type="ORF">OSTQU699_LOCUS6933</name>
</gene>
<reference evidence="2" key="1">
    <citation type="submission" date="2020-12" db="EMBL/GenBank/DDBJ databases">
        <authorList>
            <person name="Iha C."/>
        </authorList>
    </citation>
    <scope>NUCLEOTIDE SEQUENCE</scope>
</reference>
<dbReference type="Proteomes" id="UP000708148">
    <property type="component" value="Unassembled WGS sequence"/>
</dbReference>
<dbReference type="EMBL" id="CAJHUC010001573">
    <property type="protein sequence ID" value="CAD7701574.1"/>
    <property type="molecule type" value="Genomic_DNA"/>
</dbReference>
<sequence length="112" mass="12224">MRQYAPEMHETREMHDIMFPICSIDPIRPVERGVIVVHFEANAAAALCGTRLLAHVPKLAWPVSTPCELPAPSANQDQAAHKSLNTVSGVQGVSGGQTHSWDHLQKAYSQDA</sequence>
<evidence type="ECO:0000313" key="3">
    <source>
        <dbReference type="Proteomes" id="UP000708148"/>
    </source>
</evidence>
<organism evidence="2 3">
    <name type="scientific">Ostreobium quekettii</name>
    <dbReference type="NCBI Taxonomy" id="121088"/>
    <lineage>
        <taxon>Eukaryota</taxon>
        <taxon>Viridiplantae</taxon>
        <taxon>Chlorophyta</taxon>
        <taxon>core chlorophytes</taxon>
        <taxon>Ulvophyceae</taxon>
        <taxon>TCBD clade</taxon>
        <taxon>Bryopsidales</taxon>
        <taxon>Ostreobineae</taxon>
        <taxon>Ostreobiaceae</taxon>
        <taxon>Ostreobium</taxon>
    </lineage>
</organism>
<dbReference type="AlphaFoldDB" id="A0A8S1J2K1"/>
<keyword evidence="3" id="KW-1185">Reference proteome</keyword>
<proteinExistence type="predicted"/>
<comment type="caution">
    <text evidence="2">The sequence shown here is derived from an EMBL/GenBank/DDBJ whole genome shotgun (WGS) entry which is preliminary data.</text>
</comment>
<evidence type="ECO:0000256" key="1">
    <source>
        <dbReference type="SAM" id="MobiDB-lite"/>
    </source>
</evidence>
<accession>A0A8S1J2K1</accession>
<feature type="region of interest" description="Disordered" evidence="1">
    <location>
        <begin position="87"/>
        <end position="112"/>
    </location>
</feature>